<keyword evidence="2" id="KW-0238">DNA-binding</keyword>
<evidence type="ECO:0000256" key="3">
    <source>
        <dbReference type="ARBA" id="ARBA00023163"/>
    </source>
</evidence>
<dbReference type="PANTHER" id="PTHR43132:SF8">
    <property type="entry name" value="HTH-TYPE TRANSCRIPTIONAL REGULATOR KMTR"/>
    <property type="match status" value="1"/>
</dbReference>
<keyword evidence="1" id="KW-0805">Transcription regulation</keyword>
<reference evidence="5" key="1">
    <citation type="submission" date="2022-01" db="EMBL/GenBank/DDBJ databases">
        <title>Genome-Based Taxonomic Classification of the Phylum Actinobacteria.</title>
        <authorList>
            <person name="Gao Y."/>
        </authorList>
    </citation>
    <scope>NUCLEOTIDE SEQUENCE</scope>
    <source>
        <strain evidence="5">KLBMP 8922</strain>
    </source>
</reference>
<gene>
    <name evidence="5" type="ORF">LZ495_27300</name>
</gene>
<dbReference type="InterPro" id="IPR001845">
    <property type="entry name" value="HTH_ArsR_DNA-bd_dom"/>
</dbReference>
<dbReference type="SMART" id="SM00418">
    <property type="entry name" value="HTH_ARSR"/>
    <property type="match status" value="1"/>
</dbReference>
<name>A0AA41Q3K0_9ACTN</name>
<feature type="domain" description="HTH arsR-type" evidence="4">
    <location>
        <begin position="257"/>
        <end position="330"/>
    </location>
</feature>
<dbReference type="SUPFAM" id="SSF46785">
    <property type="entry name" value="Winged helix' DNA-binding domain"/>
    <property type="match status" value="1"/>
</dbReference>
<dbReference type="Proteomes" id="UP001165378">
    <property type="component" value="Unassembled WGS sequence"/>
</dbReference>
<dbReference type="InterPro" id="IPR036390">
    <property type="entry name" value="WH_DNA-bd_sf"/>
</dbReference>
<evidence type="ECO:0000256" key="1">
    <source>
        <dbReference type="ARBA" id="ARBA00023015"/>
    </source>
</evidence>
<evidence type="ECO:0000313" key="5">
    <source>
        <dbReference type="EMBL" id="MCF2530898.1"/>
    </source>
</evidence>
<dbReference type="EMBL" id="JAKFHA010000019">
    <property type="protein sequence ID" value="MCF2530898.1"/>
    <property type="molecule type" value="Genomic_DNA"/>
</dbReference>
<comment type="caution">
    <text evidence="5">The sequence shown here is derived from an EMBL/GenBank/DDBJ whole genome shotgun (WGS) entry which is preliminary data.</text>
</comment>
<protein>
    <submittedName>
        <fullName evidence="5">Winged helix-turn-helix domain-containing protein</fullName>
    </submittedName>
</protein>
<dbReference type="GO" id="GO:0003700">
    <property type="term" value="F:DNA-binding transcription factor activity"/>
    <property type="evidence" value="ECO:0007669"/>
    <property type="project" value="InterPro"/>
</dbReference>
<keyword evidence="6" id="KW-1185">Reference proteome</keyword>
<dbReference type="GO" id="GO:0003677">
    <property type="term" value="F:DNA binding"/>
    <property type="evidence" value="ECO:0007669"/>
    <property type="project" value="UniProtKB-KW"/>
</dbReference>
<proteinExistence type="predicted"/>
<dbReference type="Pfam" id="PF01022">
    <property type="entry name" value="HTH_5"/>
    <property type="match status" value="1"/>
</dbReference>
<sequence>MLRIHFTEQDLARTRLAATSGPFVETCAAFSLLHRGAGATLFDGWREVTRTRMTPQAYQLAGLLSRRAKWSVELWTLGGAPVDSLDQPLDTIQSSPKRLSSEVVRAGSRFQLPRWARDLAVADRDALRELDVAIRAVHDAAVAPYWPRIRAHHHAVHAASMQAFRDGGLARVLEQLHPAVHWRPPVLEVPTRYDHGDFHLEGQGLIIAPTVFGWPFPHGDTAPLEPGAPNVLYIPTAISVAAPSWAAWISGQDSFKRASELMGRTRAIVLDAVADHGPCTTSQLAARIGLPVSSTSEHATILRNAGLIATRRDRNKAWHTLTAVGAAVLNGPA</sequence>
<accession>A0AA41Q3K0</accession>
<dbReference type="InterPro" id="IPR051011">
    <property type="entry name" value="Metal_resp_trans_reg"/>
</dbReference>
<evidence type="ECO:0000256" key="2">
    <source>
        <dbReference type="ARBA" id="ARBA00023125"/>
    </source>
</evidence>
<dbReference type="PANTHER" id="PTHR43132">
    <property type="entry name" value="ARSENICAL RESISTANCE OPERON REPRESSOR ARSR-RELATED"/>
    <property type="match status" value="1"/>
</dbReference>
<dbReference type="CDD" id="cd00090">
    <property type="entry name" value="HTH_ARSR"/>
    <property type="match status" value="1"/>
</dbReference>
<evidence type="ECO:0000259" key="4">
    <source>
        <dbReference type="SMART" id="SM00418"/>
    </source>
</evidence>
<organism evidence="5 6">
    <name type="scientific">Yinghuangia soli</name>
    <dbReference type="NCBI Taxonomy" id="2908204"/>
    <lineage>
        <taxon>Bacteria</taxon>
        <taxon>Bacillati</taxon>
        <taxon>Actinomycetota</taxon>
        <taxon>Actinomycetes</taxon>
        <taxon>Kitasatosporales</taxon>
        <taxon>Streptomycetaceae</taxon>
        <taxon>Yinghuangia</taxon>
    </lineage>
</organism>
<dbReference type="InterPro" id="IPR011991">
    <property type="entry name" value="ArsR-like_HTH"/>
</dbReference>
<dbReference type="AlphaFoldDB" id="A0AA41Q3K0"/>
<keyword evidence="3" id="KW-0804">Transcription</keyword>
<dbReference type="Gene3D" id="1.10.10.10">
    <property type="entry name" value="Winged helix-like DNA-binding domain superfamily/Winged helix DNA-binding domain"/>
    <property type="match status" value="1"/>
</dbReference>
<evidence type="ECO:0000313" key="6">
    <source>
        <dbReference type="Proteomes" id="UP001165378"/>
    </source>
</evidence>
<dbReference type="InterPro" id="IPR036388">
    <property type="entry name" value="WH-like_DNA-bd_sf"/>
</dbReference>
<dbReference type="RefSeq" id="WP_235055567.1">
    <property type="nucleotide sequence ID" value="NZ_JAKFHA010000019.1"/>
</dbReference>